<sequence length="460" mass="48705">MSTSITLLIPLLLGIGGFIVATSRARRFSDVGSGKMHSLPKYHGYLVALSIIVPAYLIIFLWLFFEQSVLRGVIVNALPDALTNGATPAQVSLLISQVQQAASGATFGNPDPAIVEVAGRLREAVVFSRWALPLVIVLVGLATAAVLVSRIAKRFRARNYSEAIMRGLLIFCATLSILATLGILLSLLFEGLQFFSRVSPIEFFFGTRWDPQIAIRPDQIGSSGAFGAIPVFMGTLTIAFTALFVAIPVGIFAAIYMAEFASPHVRGVVKPLIELLAGIPTIVYGFFAVLVISPFIREWLGSIGIAVSPTAAIVPGLVMGVMLIPFISSLSDDAITAVPQSLKDGSLGLGANRAETVTKVLLPAALPGIVGGVLLATTRAIGETMIVVMAAGLTANMTVNPLQGVTTVTVQIVALLTGDTEFDNPKTLAAFGLGLTLFLATLLLNLVAIQIVKRFREQYD</sequence>
<reference evidence="1" key="1">
    <citation type="submission" date="2022-11" db="EMBL/GenBank/DDBJ databases">
        <title>beta-Carotene-producing bacterium, Jeongeuplla avenae sp. nov., alleviates the salt stress of Arabidopsis seedlings.</title>
        <authorList>
            <person name="Jiang L."/>
            <person name="Lee J."/>
        </authorList>
    </citation>
    <scope>NUCLEOTIDE SEQUENCE</scope>
    <source>
        <strain evidence="1">DY_R2A_6</strain>
    </source>
</reference>
<name>A0ACD4NIP7_9HYPH</name>
<dbReference type="EMBL" id="CP113520">
    <property type="protein sequence ID" value="WAJ26651.1"/>
    <property type="molecule type" value="Genomic_DNA"/>
</dbReference>
<evidence type="ECO:0000313" key="1">
    <source>
        <dbReference type="EMBL" id="WAJ26651.1"/>
    </source>
</evidence>
<dbReference type="Proteomes" id="UP001163223">
    <property type="component" value="Chromosome"/>
</dbReference>
<evidence type="ECO:0000313" key="2">
    <source>
        <dbReference type="Proteomes" id="UP001163223"/>
    </source>
</evidence>
<gene>
    <name evidence="1" type="primary">pstC</name>
    <name evidence="1" type="ORF">OXU80_17475</name>
</gene>
<organism evidence="1 2">
    <name type="scientific">Antarcticirhabdus aurantiaca</name>
    <dbReference type="NCBI Taxonomy" id="2606717"/>
    <lineage>
        <taxon>Bacteria</taxon>
        <taxon>Pseudomonadati</taxon>
        <taxon>Pseudomonadota</taxon>
        <taxon>Alphaproteobacteria</taxon>
        <taxon>Hyphomicrobiales</taxon>
        <taxon>Aurantimonadaceae</taxon>
        <taxon>Antarcticirhabdus</taxon>
    </lineage>
</organism>
<accession>A0ACD4NIP7</accession>
<protein>
    <submittedName>
        <fullName evidence="1">Phosphate ABC transporter permease subunit PstC</fullName>
    </submittedName>
</protein>
<keyword evidence="2" id="KW-1185">Reference proteome</keyword>
<proteinExistence type="predicted"/>